<dbReference type="STRING" id="294747.C5M7Z8"/>
<dbReference type="KEGG" id="ctp:CTRG_02520"/>
<comment type="catalytic activity">
    <reaction evidence="12">
        <text>GTP + H2O = GDP + phosphate + H(+)</text>
        <dbReference type="Rhea" id="RHEA:19669"/>
        <dbReference type="ChEBI" id="CHEBI:15377"/>
        <dbReference type="ChEBI" id="CHEBI:15378"/>
        <dbReference type="ChEBI" id="CHEBI:37565"/>
        <dbReference type="ChEBI" id="CHEBI:43474"/>
        <dbReference type="ChEBI" id="CHEBI:58189"/>
    </reaction>
    <physiologicalReaction direction="left-to-right" evidence="12">
        <dbReference type="Rhea" id="RHEA:19670"/>
    </physiologicalReaction>
</comment>
<dbReference type="AlphaFoldDB" id="C5M7Z8"/>
<evidence type="ECO:0000256" key="5">
    <source>
        <dbReference type="ARBA" id="ARBA00022842"/>
    </source>
</evidence>
<dbReference type="GO" id="GO:0012505">
    <property type="term" value="C:endomembrane system"/>
    <property type="evidence" value="ECO:0007669"/>
    <property type="project" value="UniProtKB-SubCell"/>
</dbReference>
<evidence type="ECO:0000256" key="8">
    <source>
        <dbReference type="ARBA" id="ARBA00023288"/>
    </source>
</evidence>
<evidence type="ECO:0000256" key="1">
    <source>
        <dbReference type="ARBA" id="ARBA00022481"/>
    </source>
</evidence>
<dbReference type="HOGENOM" id="CLU_041217_9_8_1"/>
<sequence>MSVKARKLAVVGSRSVGKSSMTVRFVEDHFVESYYPTIENQFSKQIRLNNQDYNIEILDTAGQDEFSLLNEKHLIGIHGYILIYSVTSRQSFEIIEIIRDKILNSIGTNNTQLPMILIGNKCDLNYQRQVEFNEGQELAKSFNCKFLETSVRENINVDKCFETIIEEIEKIQNPPVEKQQDKCIIM</sequence>
<dbReference type="GO" id="GO:0003924">
    <property type="term" value="F:GTPase activity"/>
    <property type="evidence" value="ECO:0007669"/>
    <property type="project" value="InterPro"/>
</dbReference>
<accession>C5M7Z8</accession>
<evidence type="ECO:0000256" key="2">
    <source>
        <dbReference type="ARBA" id="ARBA00022723"/>
    </source>
</evidence>
<dbReference type="PROSITE" id="PS51419">
    <property type="entry name" value="RAB"/>
    <property type="match status" value="1"/>
</dbReference>
<dbReference type="PANTHER" id="PTHR24070">
    <property type="entry name" value="RAS, DI-RAS, AND RHEB FAMILY MEMBERS OF SMALL GTPASE SUPERFAMILY"/>
    <property type="match status" value="1"/>
</dbReference>
<reference evidence="13 14" key="1">
    <citation type="journal article" date="2009" name="Nature">
        <title>Evolution of pathogenicity and sexual reproduction in eight Candida genomes.</title>
        <authorList>
            <person name="Butler G."/>
            <person name="Rasmussen M.D."/>
            <person name="Lin M.F."/>
            <person name="Santos M.A."/>
            <person name="Sakthikumar S."/>
            <person name="Munro C.A."/>
            <person name="Rheinbay E."/>
            <person name="Grabherr M."/>
            <person name="Forche A."/>
            <person name="Reedy J.L."/>
            <person name="Agrafioti I."/>
            <person name="Arnaud M.B."/>
            <person name="Bates S."/>
            <person name="Brown A.J."/>
            <person name="Brunke S."/>
            <person name="Costanzo M.C."/>
            <person name="Fitzpatrick D.A."/>
            <person name="de Groot P.W."/>
            <person name="Harris D."/>
            <person name="Hoyer L.L."/>
            <person name="Hube B."/>
            <person name="Klis F.M."/>
            <person name="Kodira C."/>
            <person name="Lennard N."/>
            <person name="Logue M.E."/>
            <person name="Martin R."/>
            <person name="Neiman A.M."/>
            <person name="Nikolaou E."/>
            <person name="Quail M.A."/>
            <person name="Quinn J."/>
            <person name="Santos M.C."/>
            <person name="Schmitzberger F.F."/>
            <person name="Sherlock G."/>
            <person name="Shah P."/>
            <person name="Silverstein K.A."/>
            <person name="Skrzypek M.S."/>
            <person name="Soll D."/>
            <person name="Staggs R."/>
            <person name="Stansfield I."/>
            <person name="Stumpf M.P."/>
            <person name="Sudbery P.E."/>
            <person name="Srikantha T."/>
            <person name="Zeng Q."/>
            <person name="Berman J."/>
            <person name="Berriman M."/>
            <person name="Heitman J."/>
            <person name="Gow N.A."/>
            <person name="Lorenz M.C."/>
            <person name="Birren B.W."/>
            <person name="Kellis M."/>
            <person name="Cuomo C.A."/>
        </authorList>
    </citation>
    <scope>NUCLEOTIDE SEQUENCE [LARGE SCALE GENOMIC DNA]</scope>
    <source>
        <strain evidence="14">ATCC MYA-3404 / T1</strain>
    </source>
</reference>
<evidence type="ECO:0000256" key="6">
    <source>
        <dbReference type="ARBA" id="ARBA00023134"/>
    </source>
</evidence>
<dbReference type="FunFam" id="3.40.50.300:FF:000273">
    <property type="entry name" value="GTP-binding protein Rheb homolog"/>
    <property type="match status" value="1"/>
</dbReference>
<dbReference type="GeneID" id="8299113"/>
<dbReference type="GO" id="GO:0005525">
    <property type="term" value="F:GTP binding"/>
    <property type="evidence" value="ECO:0007669"/>
    <property type="project" value="UniProtKB-KW"/>
</dbReference>
<evidence type="ECO:0008006" key="15">
    <source>
        <dbReference type="Google" id="ProtNLM"/>
    </source>
</evidence>
<dbReference type="NCBIfam" id="TIGR00231">
    <property type="entry name" value="small_GTP"/>
    <property type="match status" value="1"/>
</dbReference>
<keyword evidence="7" id="KW-0472">Membrane</keyword>
<dbReference type="SMART" id="SM00173">
    <property type="entry name" value="RAS"/>
    <property type="match status" value="1"/>
</dbReference>
<comment type="subcellular location">
    <subcellularLocation>
        <location evidence="11">Endomembrane system</location>
        <topology evidence="11">Lipid-anchor</topology>
        <orientation evidence="11">Cytoplasmic side</orientation>
    </subcellularLocation>
</comment>
<organism evidence="13 14">
    <name type="scientific">Candida tropicalis (strain ATCC MYA-3404 / T1)</name>
    <name type="common">Yeast</name>
    <dbReference type="NCBI Taxonomy" id="294747"/>
    <lineage>
        <taxon>Eukaryota</taxon>
        <taxon>Fungi</taxon>
        <taxon>Dikarya</taxon>
        <taxon>Ascomycota</taxon>
        <taxon>Saccharomycotina</taxon>
        <taxon>Pichiomycetes</taxon>
        <taxon>Debaryomycetaceae</taxon>
        <taxon>Candida/Lodderomyces clade</taxon>
        <taxon>Candida</taxon>
    </lineage>
</organism>
<keyword evidence="1" id="KW-0488">Methylation</keyword>
<dbReference type="SMART" id="SM00174">
    <property type="entry name" value="RHO"/>
    <property type="match status" value="1"/>
</dbReference>
<dbReference type="OrthoDB" id="5976022at2759"/>
<evidence type="ECO:0000313" key="13">
    <source>
        <dbReference type="EMBL" id="EER33702.1"/>
    </source>
</evidence>
<dbReference type="RefSeq" id="XP_002548223.1">
    <property type="nucleotide sequence ID" value="XM_002548177.1"/>
</dbReference>
<dbReference type="SMART" id="SM00175">
    <property type="entry name" value="RAB"/>
    <property type="match status" value="1"/>
</dbReference>
<dbReference type="CDD" id="cd04137">
    <property type="entry name" value="RheB"/>
    <property type="match status" value="1"/>
</dbReference>
<dbReference type="InterPro" id="IPR005225">
    <property type="entry name" value="Small_GTP-bd"/>
</dbReference>
<evidence type="ECO:0000256" key="11">
    <source>
        <dbReference type="ARBA" id="ARBA00046278"/>
    </source>
</evidence>
<evidence type="ECO:0000256" key="7">
    <source>
        <dbReference type="ARBA" id="ARBA00023136"/>
    </source>
</evidence>
<dbReference type="InterPro" id="IPR027417">
    <property type="entry name" value="P-loop_NTPase"/>
</dbReference>
<dbReference type="InterPro" id="IPR001806">
    <property type="entry name" value="Small_GTPase"/>
</dbReference>
<dbReference type="SUPFAM" id="SSF52540">
    <property type="entry name" value="P-loop containing nucleoside triphosphate hydrolases"/>
    <property type="match status" value="1"/>
</dbReference>
<dbReference type="EMBL" id="GG692397">
    <property type="protein sequence ID" value="EER33702.1"/>
    <property type="molecule type" value="Genomic_DNA"/>
</dbReference>
<evidence type="ECO:0000256" key="9">
    <source>
        <dbReference type="ARBA" id="ARBA00023289"/>
    </source>
</evidence>
<dbReference type="InterPro" id="IPR020849">
    <property type="entry name" value="Small_GTPase_Ras-type"/>
</dbReference>
<evidence type="ECO:0000256" key="3">
    <source>
        <dbReference type="ARBA" id="ARBA00022741"/>
    </source>
</evidence>
<dbReference type="Gene3D" id="3.40.50.300">
    <property type="entry name" value="P-loop containing nucleotide triphosphate hydrolases"/>
    <property type="match status" value="1"/>
</dbReference>
<dbReference type="GO" id="GO:0005829">
    <property type="term" value="C:cytosol"/>
    <property type="evidence" value="ECO:0007669"/>
    <property type="project" value="GOC"/>
</dbReference>
<keyword evidence="3" id="KW-0547">Nucleotide-binding</keyword>
<dbReference type="eggNOG" id="KOG0395">
    <property type="taxonomic scope" value="Eukaryota"/>
</dbReference>
<keyword evidence="5" id="KW-0460">Magnesium</keyword>
<dbReference type="PRINTS" id="PR00449">
    <property type="entry name" value="RASTRNSFRMNG"/>
</dbReference>
<dbReference type="Proteomes" id="UP000002037">
    <property type="component" value="Unassembled WGS sequence"/>
</dbReference>
<dbReference type="GO" id="GO:0042147">
    <property type="term" value="P:retrograde transport, endosome to Golgi"/>
    <property type="evidence" value="ECO:0007669"/>
    <property type="project" value="EnsemblFungi"/>
</dbReference>
<gene>
    <name evidence="13" type="ORF">CTRG_02520</name>
</gene>
<keyword evidence="9" id="KW-0636">Prenylation</keyword>
<keyword evidence="6" id="KW-0342">GTP-binding</keyword>
<proteinExistence type="inferred from homology"/>
<evidence type="ECO:0000313" key="14">
    <source>
        <dbReference type="Proteomes" id="UP000002037"/>
    </source>
</evidence>
<dbReference type="GO" id="GO:0007165">
    <property type="term" value="P:signal transduction"/>
    <property type="evidence" value="ECO:0007669"/>
    <property type="project" value="InterPro"/>
</dbReference>
<name>C5M7Z8_CANTT</name>
<comment type="similarity">
    <text evidence="10">Belongs to the small GTPase superfamily. Rheb family.</text>
</comment>
<dbReference type="PROSITE" id="PS51421">
    <property type="entry name" value="RAS"/>
    <property type="match status" value="1"/>
</dbReference>
<evidence type="ECO:0000256" key="12">
    <source>
        <dbReference type="ARBA" id="ARBA00049117"/>
    </source>
</evidence>
<dbReference type="VEuPathDB" id="FungiDB:CTRG_02520"/>
<keyword evidence="8" id="KW-0449">Lipoprotein</keyword>
<keyword evidence="14" id="KW-1185">Reference proteome</keyword>
<protein>
    <recommendedName>
        <fullName evidence="15">GTP-binding protein rhb1</fullName>
    </recommendedName>
</protein>
<dbReference type="PROSITE" id="PS51420">
    <property type="entry name" value="RHO"/>
    <property type="match status" value="1"/>
</dbReference>
<keyword evidence="4" id="KW-0378">Hydrolase</keyword>
<dbReference type="GO" id="GO:0046872">
    <property type="term" value="F:metal ion binding"/>
    <property type="evidence" value="ECO:0007669"/>
    <property type="project" value="UniProtKB-KW"/>
</dbReference>
<dbReference type="GO" id="GO:0016020">
    <property type="term" value="C:membrane"/>
    <property type="evidence" value="ECO:0007669"/>
    <property type="project" value="InterPro"/>
</dbReference>
<evidence type="ECO:0000256" key="4">
    <source>
        <dbReference type="ARBA" id="ARBA00022801"/>
    </source>
</evidence>
<keyword evidence="2" id="KW-0479">Metal-binding</keyword>
<evidence type="ECO:0000256" key="10">
    <source>
        <dbReference type="ARBA" id="ARBA00037969"/>
    </source>
</evidence>
<dbReference type="Pfam" id="PF00071">
    <property type="entry name" value="Ras"/>
    <property type="match status" value="1"/>
</dbReference>